<dbReference type="InterPro" id="IPR001194">
    <property type="entry name" value="cDENN_dom"/>
</dbReference>
<keyword evidence="12" id="KW-0808">Transferase</keyword>
<keyword evidence="6" id="KW-0963">Cytoplasm</keyword>
<evidence type="ECO:0000256" key="8">
    <source>
        <dbReference type="ARBA" id="ARBA00022703"/>
    </source>
</evidence>
<keyword evidence="9" id="KW-0472">Membrane</keyword>
<dbReference type="Gene3D" id="3.40.50.11500">
    <property type="match status" value="1"/>
</dbReference>
<evidence type="ECO:0000256" key="4">
    <source>
        <dbReference type="ARBA" id="ARBA00017868"/>
    </source>
</evidence>
<name>F4WEB7_ACREC</name>
<comment type="similarity">
    <text evidence="3">Belongs to the MADD family.</text>
</comment>
<evidence type="ECO:0000256" key="3">
    <source>
        <dbReference type="ARBA" id="ARBA00005978"/>
    </source>
</evidence>
<dbReference type="InParanoid" id="F4WEB7"/>
<evidence type="ECO:0000256" key="2">
    <source>
        <dbReference type="ARBA" id="ARBA00004496"/>
    </source>
</evidence>
<dbReference type="FunFam" id="3.40.50.11500:FF:000002">
    <property type="entry name" value="MAP kinase-activating death domain protein-like Protein"/>
    <property type="match status" value="1"/>
</dbReference>
<keyword evidence="8" id="KW-0053">Apoptosis</keyword>
<sequence>MDIQKKFLCPRLVDYLAIVGARMPAASRQPVQVPELLRRYPVEDHKDFPLPLDMVYFCQPEGCSSVGPKRTALREATSFTFTLTDKDSDCPIYKTVSLAVCYSDYRSSAVGPSDSEKDCSSSRRDSDTPQVPHAPRLEFIAPSGDSESGGSHSPSPRASRRRQRVRNHSLTSLCIISHHPFFSMFRECLFVLKKIIDACNESFSPQKVGASRQTNRDTVWSVLTGQALGDTPSIVLHDVREIETWILRLLSSPVPVPAKTRVEVEIISSSLQPPLCFALPDHTRFSLIDFPLHLPLELLGVDICLKVLTLILLENKIVLQSRDYNALSMSVMAFVTMIYPLEYMFPAIPLLPTCMSCAEQLLLAPTPFVIGIPASFLLYKKNFKMPDDIWLVDLDSNKITAPGALGEDNLPPLPEPEGTILKNHLKQAMQLMDQVGSSHGNDIDLKPLTSRQMHRQSFTVHSGVDAEGDLRFLEVRHDGLVLRSVNGVIVERWWYERVVNMTYSPKNKVLCLWKKSGGDTKLHKYYTKKVGKIPRKIEQGKFK</sequence>
<dbReference type="GO" id="GO:0006915">
    <property type="term" value="P:apoptotic process"/>
    <property type="evidence" value="ECO:0007669"/>
    <property type="project" value="UniProtKB-KW"/>
</dbReference>
<keyword evidence="7" id="KW-0344">Guanine-nucleotide releasing factor</keyword>
<evidence type="ECO:0000259" key="11">
    <source>
        <dbReference type="PROSITE" id="PS50211"/>
    </source>
</evidence>
<dbReference type="AlphaFoldDB" id="F4WEB7"/>
<dbReference type="InterPro" id="IPR005113">
    <property type="entry name" value="uDENN_dom"/>
</dbReference>
<dbReference type="eggNOG" id="KOG3570">
    <property type="taxonomic scope" value="Eukaryota"/>
</dbReference>
<evidence type="ECO:0000313" key="12">
    <source>
        <dbReference type="EMBL" id="EGI67555.1"/>
    </source>
</evidence>
<reference evidence="12" key="1">
    <citation type="submission" date="2011-02" db="EMBL/GenBank/DDBJ databases">
        <title>The genome of the leaf-cutting ant Acromyrmex echinatior suggests key adaptations to social evolution and fungus farming.</title>
        <authorList>
            <person name="Nygaard S."/>
            <person name="Zhang G."/>
        </authorList>
    </citation>
    <scope>NUCLEOTIDE SEQUENCE</scope>
</reference>
<dbReference type="GO" id="GO:0032483">
    <property type="term" value="P:regulation of Rab protein signal transduction"/>
    <property type="evidence" value="ECO:0007669"/>
    <property type="project" value="TreeGrafter"/>
</dbReference>
<gene>
    <name evidence="12" type="ORF">G5I_03950</name>
</gene>
<evidence type="ECO:0000256" key="1">
    <source>
        <dbReference type="ARBA" id="ARBA00004236"/>
    </source>
</evidence>
<feature type="domain" description="UDENN" evidence="11">
    <location>
        <begin position="14"/>
        <end position="543"/>
    </location>
</feature>
<feature type="compositionally biased region" description="Basic and acidic residues" evidence="10">
    <location>
        <begin position="114"/>
        <end position="127"/>
    </location>
</feature>
<feature type="compositionally biased region" description="Low complexity" evidence="10">
    <location>
        <begin position="148"/>
        <end position="157"/>
    </location>
</feature>
<keyword evidence="12" id="KW-0418">Kinase</keyword>
<evidence type="ECO:0000256" key="5">
    <source>
        <dbReference type="ARBA" id="ARBA00022475"/>
    </source>
</evidence>
<dbReference type="Pfam" id="PF02141">
    <property type="entry name" value="DENN"/>
    <property type="match status" value="1"/>
</dbReference>
<dbReference type="GO" id="GO:0005829">
    <property type="term" value="C:cytosol"/>
    <property type="evidence" value="ECO:0007669"/>
    <property type="project" value="TreeGrafter"/>
</dbReference>
<dbReference type="InterPro" id="IPR039980">
    <property type="entry name" value="MADD"/>
</dbReference>
<evidence type="ECO:0000256" key="6">
    <source>
        <dbReference type="ARBA" id="ARBA00022490"/>
    </source>
</evidence>
<dbReference type="InterPro" id="IPR037516">
    <property type="entry name" value="Tripartite_DENN"/>
</dbReference>
<dbReference type="SMART" id="SM00800">
    <property type="entry name" value="uDENN"/>
    <property type="match status" value="1"/>
</dbReference>
<dbReference type="STRING" id="103372.F4WEB7"/>
<evidence type="ECO:0000313" key="13">
    <source>
        <dbReference type="Proteomes" id="UP000007755"/>
    </source>
</evidence>
<organism evidence="13">
    <name type="scientific">Acromyrmex echinatior</name>
    <name type="common">Panamanian leafcutter ant</name>
    <name type="synonym">Acromyrmex octospinosus echinatior</name>
    <dbReference type="NCBI Taxonomy" id="103372"/>
    <lineage>
        <taxon>Eukaryota</taxon>
        <taxon>Metazoa</taxon>
        <taxon>Ecdysozoa</taxon>
        <taxon>Arthropoda</taxon>
        <taxon>Hexapoda</taxon>
        <taxon>Insecta</taxon>
        <taxon>Pterygota</taxon>
        <taxon>Neoptera</taxon>
        <taxon>Endopterygota</taxon>
        <taxon>Hymenoptera</taxon>
        <taxon>Apocrita</taxon>
        <taxon>Aculeata</taxon>
        <taxon>Formicoidea</taxon>
        <taxon>Formicidae</taxon>
        <taxon>Myrmicinae</taxon>
        <taxon>Acromyrmex</taxon>
    </lineage>
</organism>
<dbReference type="InterPro" id="IPR043153">
    <property type="entry name" value="DENN_C"/>
</dbReference>
<dbReference type="GO" id="GO:0005085">
    <property type="term" value="F:guanyl-nucleotide exchange factor activity"/>
    <property type="evidence" value="ECO:0007669"/>
    <property type="project" value="UniProtKB-KW"/>
</dbReference>
<dbReference type="Pfam" id="PF03456">
    <property type="entry name" value="uDENN"/>
    <property type="match status" value="1"/>
</dbReference>
<evidence type="ECO:0000256" key="10">
    <source>
        <dbReference type="SAM" id="MobiDB-lite"/>
    </source>
</evidence>
<dbReference type="Gene3D" id="3.30.450.200">
    <property type="match status" value="1"/>
</dbReference>
<dbReference type="EMBL" id="GL888102">
    <property type="protein sequence ID" value="EGI67555.1"/>
    <property type="molecule type" value="Genomic_DNA"/>
</dbReference>
<dbReference type="GO" id="GO:0042981">
    <property type="term" value="P:regulation of apoptotic process"/>
    <property type="evidence" value="ECO:0007669"/>
    <property type="project" value="TreeGrafter"/>
</dbReference>
<keyword evidence="13" id="KW-1185">Reference proteome</keyword>
<evidence type="ECO:0000256" key="7">
    <source>
        <dbReference type="ARBA" id="ARBA00022658"/>
    </source>
</evidence>
<comment type="subcellular location">
    <subcellularLocation>
        <location evidence="1">Cell membrane</location>
    </subcellularLocation>
    <subcellularLocation>
        <location evidence="2">Cytoplasm</location>
    </subcellularLocation>
</comment>
<dbReference type="Proteomes" id="UP000007755">
    <property type="component" value="Unassembled WGS sequence"/>
</dbReference>
<dbReference type="GO" id="GO:0016301">
    <property type="term" value="F:kinase activity"/>
    <property type="evidence" value="ECO:0007669"/>
    <property type="project" value="UniProtKB-KW"/>
</dbReference>
<dbReference type="PANTHER" id="PTHR13008:SF7">
    <property type="entry name" value="MAP KINASE-ACTIVATING DEATH DOMAIN PROTEIN"/>
    <property type="match status" value="1"/>
</dbReference>
<dbReference type="SMART" id="SM00799">
    <property type="entry name" value="DENN"/>
    <property type="match status" value="1"/>
</dbReference>
<dbReference type="PROSITE" id="PS50211">
    <property type="entry name" value="DENN"/>
    <property type="match status" value="1"/>
</dbReference>
<keyword evidence="5" id="KW-1003">Cell membrane</keyword>
<feature type="region of interest" description="Disordered" evidence="10">
    <location>
        <begin position="107"/>
        <end position="164"/>
    </location>
</feature>
<proteinExistence type="inferred from homology"/>
<dbReference type="OrthoDB" id="6282239at2759"/>
<accession>F4WEB7</accession>
<dbReference type="GO" id="GO:0005886">
    <property type="term" value="C:plasma membrane"/>
    <property type="evidence" value="ECO:0007669"/>
    <property type="project" value="UniProtKB-SubCell"/>
</dbReference>
<evidence type="ECO:0000256" key="9">
    <source>
        <dbReference type="ARBA" id="ARBA00023136"/>
    </source>
</evidence>
<dbReference type="PANTHER" id="PTHR13008">
    <property type="entry name" value="MAP-KINASE ACTIVATING DEATH DOMAIN PROTEIN MADD /DENN/AEX-3 C.ELEGANS"/>
    <property type="match status" value="1"/>
</dbReference>
<protein>
    <recommendedName>
        <fullName evidence="4">MAP kinase-activating death domain protein</fullName>
    </recommendedName>
</protein>